<organism evidence="2 3">
    <name type="scientific">Candidatus Caccoplasma intestinavium</name>
    <dbReference type="NCBI Taxonomy" id="2840716"/>
    <lineage>
        <taxon>Bacteria</taxon>
        <taxon>Pseudomonadati</taxon>
        <taxon>Bacteroidota</taxon>
        <taxon>Bacteroidia</taxon>
        <taxon>Bacteroidales</taxon>
        <taxon>Bacteroidaceae</taxon>
        <taxon>Bacteroidaceae incertae sedis</taxon>
        <taxon>Candidatus Caccoplasma</taxon>
    </lineage>
</organism>
<dbReference type="Gene3D" id="3.30.420.10">
    <property type="entry name" value="Ribonuclease H-like superfamily/Ribonuclease H"/>
    <property type="match status" value="1"/>
</dbReference>
<dbReference type="SUPFAM" id="SSF53098">
    <property type="entry name" value="Ribonuclease H-like"/>
    <property type="match status" value="1"/>
</dbReference>
<dbReference type="AlphaFoldDB" id="A0A9D1KCW3"/>
<dbReference type="InterPro" id="IPR052408">
    <property type="entry name" value="Exonuclease_MUT-7-like"/>
</dbReference>
<dbReference type="GO" id="GO:0006139">
    <property type="term" value="P:nucleobase-containing compound metabolic process"/>
    <property type="evidence" value="ECO:0007669"/>
    <property type="project" value="InterPro"/>
</dbReference>
<evidence type="ECO:0000259" key="1">
    <source>
        <dbReference type="SMART" id="SM00474"/>
    </source>
</evidence>
<dbReference type="InterPro" id="IPR012337">
    <property type="entry name" value="RNaseH-like_sf"/>
</dbReference>
<dbReference type="GO" id="GO:0008408">
    <property type="term" value="F:3'-5' exonuclease activity"/>
    <property type="evidence" value="ECO:0007669"/>
    <property type="project" value="InterPro"/>
</dbReference>
<protein>
    <submittedName>
        <fullName evidence="2">3'-5' exonuclease domain-containing protein 2</fullName>
    </submittedName>
</protein>
<evidence type="ECO:0000313" key="2">
    <source>
        <dbReference type="EMBL" id="HIT39838.1"/>
    </source>
</evidence>
<dbReference type="PANTHER" id="PTHR47765">
    <property type="entry name" value="3'-5' EXONUCLEASE DOMAIN-CONTAINING PROTEIN"/>
    <property type="match status" value="1"/>
</dbReference>
<evidence type="ECO:0000313" key="3">
    <source>
        <dbReference type="Proteomes" id="UP000886722"/>
    </source>
</evidence>
<dbReference type="Pfam" id="PF01612">
    <property type="entry name" value="DNA_pol_A_exo1"/>
    <property type="match status" value="1"/>
</dbReference>
<dbReference type="InterPro" id="IPR002562">
    <property type="entry name" value="3'-5'_exonuclease_dom"/>
</dbReference>
<accession>A0A9D1KCW3</accession>
<reference evidence="2" key="1">
    <citation type="submission" date="2020-10" db="EMBL/GenBank/DDBJ databases">
        <authorList>
            <person name="Gilroy R."/>
        </authorList>
    </citation>
    <scope>NUCLEOTIDE SEQUENCE</scope>
    <source>
        <strain evidence="2">21143</strain>
    </source>
</reference>
<keyword evidence="2" id="KW-0269">Exonuclease</keyword>
<dbReference type="Proteomes" id="UP000886722">
    <property type="component" value="Unassembled WGS sequence"/>
</dbReference>
<keyword evidence="2" id="KW-0378">Hydrolase</keyword>
<reference evidence="2" key="2">
    <citation type="journal article" date="2021" name="PeerJ">
        <title>Extensive microbial diversity within the chicken gut microbiome revealed by metagenomics and culture.</title>
        <authorList>
            <person name="Gilroy R."/>
            <person name="Ravi A."/>
            <person name="Getino M."/>
            <person name="Pursley I."/>
            <person name="Horton D.L."/>
            <person name="Alikhan N.F."/>
            <person name="Baker D."/>
            <person name="Gharbi K."/>
            <person name="Hall N."/>
            <person name="Watson M."/>
            <person name="Adriaenssens E.M."/>
            <person name="Foster-Nyarko E."/>
            <person name="Jarju S."/>
            <person name="Secka A."/>
            <person name="Antonio M."/>
            <person name="Oren A."/>
            <person name="Chaudhuri R.R."/>
            <person name="La Ragione R."/>
            <person name="Hildebrand F."/>
            <person name="Pallen M.J."/>
        </authorList>
    </citation>
    <scope>NUCLEOTIDE SEQUENCE</scope>
    <source>
        <strain evidence="2">21143</strain>
    </source>
</reference>
<dbReference type="PANTHER" id="PTHR47765:SF2">
    <property type="entry name" value="EXONUCLEASE MUT-7 HOMOLOG"/>
    <property type="match status" value="1"/>
</dbReference>
<feature type="domain" description="3'-5' exonuclease" evidence="1">
    <location>
        <begin position="22"/>
        <end position="191"/>
    </location>
</feature>
<gene>
    <name evidence="2" type="ORF">IAD06_07350</name>
</gene>
<proteinExistence type="predicted"/>
<dbReference type="EMBL" id="DVKT01000056">
    <property type="protein sequence ID" value="HIT39838.1"/>
    <property type="molecule type" value="Genomic_DNA"/>
</dbReference>
<sequence length="214" mass="24342">MTSQINAENLAALEVIKFPGKIVTVNTENEAYTAAESLMNETVVGIDTETRPSFRKGIMHNVALVQISTWDTCYLFRICRINNIHAIKQILESTGTLKIGLSLKDDFAGLRRLLPIIPHHYIELQQYATAFGIEEMSLQKIYALLFGRKISKTQQLSNWEAPELTNAQQLYAATDAWACLHIYKALKGEPLPTEYRKIFQTPQLKGIEKRFIQK</sequence>
<comment type="caution">
    <text evidence="2">The sequence shown here is derived from an EMBL/GenBank/DDBJ whole genome shotgun (WGS) entry which is preliminary data.</text>
</comment>
<dbReference type="CDD" id="cd06141">
    <property type="entry name" value="WRN_exo"/>
    <property type="match status" value="1"/>
</dbReference>
<name>A0A9D1KCW3_9BACT</name>
<dbReference type="GO" id="GO:0003676">
    <property type="term" value="F:nucleic acid binding"/>
    <property type="evidence" value="ECO:0007669"/>
    <property type="project" value="InterPro"/>
</dbReference>
<keyword evidence="2" id="KW-0540">Nuclease</keyword>
<dbReference type="SMART" id="SM00474">
    <property type="entry name" value="35EXOc"/>
    <property type="match status" value="1"/>
</dbReference>
<dbReference type="InterPro" id="IPR036397">
    <property type="entry name" value="RNaseH_sf"/>
</dbReference>